<accession>A0A8S4QTG2</accession>
<evidence type="ECO:0000256" key="8">
    <source>
        <dbReference type="ARBA" id="ARBA00023136"/>
    </source>
</evidence>
<keyword evidence="9" id="KW-0275">Fatty acid biosynthesis</keyword>
<keyword evidence="7" id="KW-0443">Lipid metabolism</keyword>
<reference evidence="10" key="1">
    <citation type="submission" date="2022-03" db="EMBL/GenBank/DDBJ databases">
        <authorList>
            <person name="Lindestad O."/>
        </authorList>
    </citation>
    <scope>NUCLEOTIDE SEQUENCE</scope>
</reference>
<evidence type="ECO:0000256" key="7">
    <source>
        <dbReference type="ARBA" id="ARBA00023098"/>
    </source>
</evidence>
<evidence type="ECO:0000313" key="10">
    <source>
        <dbReference type="EMBL" id="CAH2216159.1"/>
    </source>
</evidence>
<evidence type="ECO:0000256" key="3">
    <source>
        <dbReference type="ARBA" id="ARBA00022679"/>
    </source>
</evidence>
<keyword evidence="6" id="KW-1133">Transmembrane helix</keyword>
<keyword evidence="5" id="KW-0276">Fatty acid metabolism</keyword>
<evidence type="ECO:0000256" key="6">
    <source>
        <dbReference type="ARBA" id="ARBA00022989"/>
    </source>
</evidence>
<protein>
    <submittedName>
        <fullName evidence="10">Jg21575 protein</fullName>
    </submittedName>
</protein>
<dbReference type="Proteomes" id="UP000838756">
    <property type="component" value="Unassembled WGS sequence"/>
</dbReference>
<evidence type="ECO:0000313" key="11">
    <source>
        <dbReference type="Proteomes" id="UP000838756"/>
    </source>
</evidence>
<comment type="caution">
    <text evidence="10">The sequence shown here is derived from an EMBL/GenBank/DDBJ whole genome shotgun (WGS) entry which is preliminary data.</text>
</comment>
<proteinExistence type="predicted"/>
<evidence type="ECO:0000256" key="9">
    <source>
        <dbReference type="ARBA" id="ARBA00023160"/>
    </source>
</evidence>
<dbReference type="Pfam" id="PF01151">
    <property type="entry name" value="ELO"/>
    <property type="match status" value="1"/>
</dbReference>
<evidence type="ECO:0000256" key="2">
    <source>
        <dbReference type="ARBA" id="ARBA00022516"/>
    </source>
</evidence>
<keyword evidence="11" id="KW-1185">Reference proteome</keyword>
<dbReference type="GO" id="GO:0009922">
    <property type="term" value="F:fatty acid elongase activity"/>
    <property type="evidence" value="ECO:0007669"/>
    <property type="project" value="InterPro"/>
</dbReference>
<dbReference type="AlphaFoldDB" id="A0A8S4QTG2"/>
<name>A0A8S4QTG2_9NEOP</name>
<dbReference type="OrthoDB" id="10259681at2759"/>
<organism evidence="10 11">
    <name type="scientific">Pararge aegeria aegeria</name>
    <dbReference type="NCBI Taxonomy" id="348720"/>
    <lineage>
        <taxon>Eukaryota</taxon>
        <taxon>Metazoa</taxon>
        <taxon>Ecdysozoa</taxon>
        <taxon>Arthropoda</taxon>
        <taxon>Hexapoda</taxon>
        <taxon>Insecta</taxon>
        <taxon>Pterygota</taxon>
        <taxon>Neoptera</taxon>
        <taxon>Endopterygota</taxon>
        <taxon>Lepidoptera</taxon>
        <taxon>Glossata</taxon>
        <taxon>Ditrysia</taxon>
        <taxon>Papilionoidea</taxon>
        <taxon>Nymphalidae</taxon>
        <taxon>Satyrinae</taxon>
        <taxon>Satyrini</taxon>
        <taxon>Parargina</taxon>
        <taxon>Pararge</taxon>
    </lineage>
</organism>
<dbReference type="GO" id="GO:0006633">
    <property type="term" value="P:fatty acid biosynthetic process"/>
    <property type="evidence" value="ECO:0007669"/>
    <property type="project" value="UniProtKB-KW"/>
</dbReference>
<sequence>MHGRWFELRRTLIIWNSALAAFSIMGACRTLPEFLHVLRNYGIYHSICVPRILNSVQMGGRVCRKRSLEFDQGGINQRTLRHSGFLMCSFTKQQQKTGKNSEKLELASERGPSEWEPKALTTRLSPLFTKDILFKITEPVGVGHPLNLHVCDLEFIPFKLYVPRRNRQKPVQLVVRALRYHIRMSKPTVEGAAAVL</sequence>
<comment type="subcellular location">
    <subcellularLocation>
        <location evidence="1">Membrane</location>
        <topology evidence="1">Multi-pass membrane protein</topology>
    </subcellularLocation>
</comment>
<gene>
    <name evidence="10" type="primary">jg21575</name>
    <name evidence="10" type="ORF">PAEG_LOCUS4217</name>
</gene>
<keyword evidence="4" id="KW-0812">Transmembrane</keyword>
<evidence type="ECO:0000256" key="1">
    <source>
        <dbReference type="ARBA" id="ARBA00004141"/>
    </source>
</evidence>
<keyword evidence="2" id="KW-0444">Lipid biosynthesis</keyword>
<dbReference type="PROSITE" id="PS51257">
    <property type="entry name" value="PROKAR_LIPOPROTEIN"/>
    <property type="match status" value="1"/>
</dbReference>
<dbReference type="InterPro" id="IPR002076">
    <property type="entry name" value="ELO_fam"/>
</dbReference>
<evidence type="ECO:0000256" key="5">
    <source>
        <dbReference type="ARBA" id="ARBA00022832"/>
    </source>
</evidence>
<dbReference type="GO" id="GO:0016020">
    <property type="term" value="C:membrane"/>
    <property type="evidence" value="ECO:0007669"/>
    <property type="project" value="UniProtKB-SubCell"/>
</dbReference>
<dbReference type="EMBL" id="CAKXAJ010014247">
    <property type="protein sequence ID" value="CAH2216159.1"/>
    <property type="molecule type" value="Genomic_DNA"/>
</dbReference>
<keyword evidence="8" id="KW-0472">Membrane</keyword>
<evidence type="ECO:0000256" key="4">
    <source>
        <dbReference type="ARBA" id="ARBA00022692"/>
    </source>
</evidence>
<keyword evidence="3" id="KW-0808">Transferase</keyword>